<gene>
    <name evidence="2" type="ORF">PSDVSF_24130</name>
</gene>
<name>A0ABM7P733_9BACT</name>
<evidence type="ECO:0000313" key="3">
    <source>
        <dbReference type="Proteomes" id="UP001053296"/>
    </source>
</evidence>
<dbReference type="EMBL" id="AP024485">
    <property type="protein sequence ID" value="BCS89171.1"/>
    <property type="molecule type" value="Genomic_DNA"/>
</dbReference>
<protein>
    <recommendedName>
        <fullName evidence="1">6-hydroxymethylpterin diphosphokinase MptE-like domain-containing protein</fullName>
    </recommendedName>
</protein>
<accession>A0ABM7P733</accession>
<feature type="domain" description="6-hydroxymethylpterin diphosphokinase MptE-like" evidence="1">
    <location>
        <begin position="219"/>
        <end position="378"/>
    </location>
</feature>
<evidence type="ECO:0000259" key="1">
    <source>
        <dbReference type="Pfam" id="PF01973"/>
    </source>
</evidence>
<keyword evidence="3" id="KW-1185">Reference proteome</keyword>
<dbReference type="Pfam" id="PF01973">
    <property type="entry name" value="MptE-like"/>
    <property type="match status" value="1"/>
</dbReference>
<dbReference type="PANTHER" id="PTHR41786">
    <property type="entry name" value="MOTILITY ACCESSORY FACTOR MAF"/>
    <property type="match status" value="1"/>
</dbReference>
<reference evidence="2" key="1">
    <citation type="journal article" date="2022" name="Arch. Microbiol.">
        <title>Pseudodesulfovibrio sediminis sp. nov., a mesophilic and neutrophilic sulfate-reducing bacterium isolated from sediment of a brackish lake.</title>
        <authorList>
            <person name="Takahashi A."/>
            <person name="Kojima H."/>
            <person name="Watanabe M."/>
            <person name="Fukui M."/>
        </authorList>
    </citation>
    <scope>NUCLEOTIDE SEQUENCE</scope>
    <source>
        <strain evidence="2">SF6</strain>
    </source>
</reference>
<evidence type="ECO:0000313" key="2">
    <source>
        <dbReference type="EMBL" id="BCS89171.1"/>
    </source>
</evidence>
<sequence>MENSKIAALVELGILCRGEPVEVHGDGALDTGPHTISAHNQLCRFENPGFQFPFADSDSPTYTFFPPETTMHQAVEATRLVVLLGAADSPEMRACLKNQQLIVVVFEPDDRALVNFLESVKLAGLNRQNFFCFTGNPYSFNPALQDLLPPDMFRQGTPVFLVTERISRLYGDWAAEVIEYLEVLHYRHAIYGISGQSFARSRPVRNISRGLLHDQQVHAFENIGDYLRFPPIAHLTDRFIGHTAILVAAGPDLSSKFEFIRRNRDRAVIICVNNAVKPLVEAGIHPHFVIINDTSIASGAVFRHIPVLPETILVGHALSDLGGDHFGQKYLFGSFLPELFGAREMIKLHGSVISTAFGLAVHLGCARAVLVGAQLASENPWGLGYAKGTVKEEHGVSEKPLINRHPQLYPVTAPSGKQLYTTINFRDAALWLAEVVRLSGMTCINTSADSILYGQEIVHDPMPVLPEADVATPMEALFEADPPTVERQPVLRYLNHEEQKWVSIRDAARVVLGEEGDMLIAKGMAVLEQLDQNGVTSLVERFDDFRNTLFHEKVFEGSASDRQEGLRYYFKHIFRMSQEFLTLIDKARHACL</sequence>
<proteinExistence type="predicted"/>
<dbReference type="InterPro" id="IPR002826">
    <property type="entry name" value="MptE-like"/>
</dbReference>
<organism evidence="2 3">
    <name type="scientific">Pseudodesulfovibrio sediminis</name>
    <dbReference type="NCBI Taxonomy" id="2810563"/>
    <lineage>
        <taxon>Bacteria</taxon>
        <taxon>Pseudomonadati</taxon>
        <taxon>Thermodesulfobacteriota</taxon>
        <taxon>Desulfovibrionia</taxon>
        <taxon>Desulfovibrionales</taxon>
        <taxon>Desulfovibrionaceae</taxon>
    </lineage>
</organism>
<dbReference type="RefSeq" id="WP_229591157.1">
    <property type="nucleotide sequence ID" value="NZ_AP024485.1"/>
</dbReference>
<dbReference type="Proteomes" id="UP001053296">
    <property type="component" value="Chromosome"/>
</dbReference>
<dbReference type="PANTHER" id="PTHR41786:SF1">
    <property type="entry name" value="6-HYDROXYMETHYLPTERIN DIPHOSPHOKINASE MPTE-LIKE DOMAIN-CONTAINING PROTEIN"/>
    <property type="match status" value="1"/>
</dbReference>